<dbReference type="InterPro" id="IPR021378">
    <property type="entry name" value="DUF3010"/>
</dbReference>
<name>A0A1H9YR86_THASX</name>
<dbReference type="RefSeq" id="WP_093327108.1">
    <property type="nucleotide sequence ID" value="NZ_AP027363.1"/>
</dbReference>
<evidence type="ECO:0000313" key="1">
    <source>
        <dbReference type="EMBL" id="SES71637.1"/>
    </source>
</evidence>
<evidence type="ECO:0000313" key="2">
    <source>
        <dbReference type="Proteomes" id="UP000199308"/>
    </source>
</evidence>
<dbReference type="EMBL" id="FOHK01000001">
    <property type="protein sequence ID" value="SES71637.1"/>
    <property type="molecule type" value="Genomic_DNA"/>
</dbReference>
<gene>
    <name evidence="1" type="ORF">SAMN05660429_00320</name>
</gene>
<dbReference type="STRING" id="349064.SAMN05660429_00320"/>
<keyword evidence="2" id="KW-1185">Reference proteome</keyword>
<evidence type="ECO:0008006" key="3">
    <source>
        <dbReference type="Google" id="ProtNLM"/>
    </source>
</evidence>
<dbReference type="Pfam" id="PF11215">
    <property type="entry name" value="DUF3010"/>
    <property type="match status" value="1"/>
</dbReference>
<dbReference type="OrthoDB" id="6214536at2"/>
<sequence length="145" mass="16062">MKVCGVELKGNDAIICVMSLANGLYDLPRIRVPKIAINDAGDAEQMQKFQFTIEKLLQDYAIDKVVIKGRAMKGKFAGGPVGFKLEAAIQLLPSANCEIVSSNFIKQTLAKTQLQIDFRDTGLKKFQEGAFQTAFAFLEHYQSNK</sequence>
<organism evidence="1 2">
    <name type="scientific">Thalassotalea agarivorans</name>
    <name type="common">Thalassomonas agarivorans</name>
    <dbReference type="NCBI Taxonomy" id="349064"/>
    <lineage>
        <taxon>Bacteria</taxon>
        <taxon>Pseudomonadati</taxon>
        <taxon>Pseudomonadota</taxon>
        <taxon>Gammaproteobacteria</taxon>
        <taxon>Alteromonadales</taxon>
        <taxon>Colwelliaceae</taxon>
        <taxon>Thalassotalea</taxon>
    </lineage>
</organism>
<protein>
    <recommendedName>
        <fullName evidence="3">DUF3010 domain-containing protein</fullName>
    </recommendedName>
</protein>
<dbReference type="AlphaFoldDB" id="A0A1H9YR86"/>
<reference evidence="1 2" key="1">
    <citation type="submission" date="2016-10" db="EMBL/GenBank/DDBJ databases">
        <authorList>
            <person name="de Groot N.N."/>
        </authorList>
    </citation>
    <scope>NUCLEOTIDE SEQUENCE [LARGE SCALE GENOMIC DNA]</scope>
    <source>
        <strain evidence="1 2">DSM 19706</strain>
    </source>
</reference>
<proteinExistence type="predicted"/>
<dbReference type="Proteomes" id="UP000199308">
    <property type="component" value="Unassembled WGS sequence"/>
</dbReference>
<accession>A0A1H9YR86</accession>